<feature type="region of interest" description="Disordered" evidence="1">
    <location>
        <begin position="39"/>
        <end position="59"/>
    </location>
</feature>
<organism evidence="2">
    <name type="scientific">uncultured bacterium esnapd26</name>
    <dbReference type="NCBI Taxonomy" id="1366607"/>
    <lineage>
        <taxon>Bacteria</taxon>
        <taxon>environmental samples</taxon>
    </lineage>
</organism>
<sequence length="59" mass="6957">MFEALLAEDRDRIRLYLAHHEGDLVEGIRRLHVPSRLRQPVGDGTRRARREVGWKQQPV</sequence>
<reference evidence="2" key="1">
    <citation type="journal article" date="2013" name="Proc. Natl. Acad. Sci. U.S.A.">
        <title>Mapping gene clusters within arrayed metagenomic libraries to expand the structural diversity of biomedically relevant natural products.</title>
        <authorList>
            <person name="Owen J.G."/>
            <person name="Reddy B.V."/>
            <person name="Ternei M.A."/>
            <person name="Charlop-Powers Z."/>
            <person name="Calle P.Y."/>
            <person name="Kim J.H."/>
            <person name="Brady S.F."/>
        </authorList>
    </citation>
    <scope>NUCLEOTIDE SEQUENCE</scope>
</reference>
<dbReference type="AlphaFoldDB" id="S5TVB8"/>
<feature type="compositionally biased region" description="Basic and acidic residues" evidence="1">
    <location>
        <begin position="44"/>
        <end position="53"/>
    </location>
</feature>
<name>S5TVB8_9BACT</name>
<protein>
    <submittedName>
        <fullName evidence="2">Uncharacterized protein</fullName>
    </submittedName>
</protein>
<accession>S5TVB8</accession>
<evidence type="ECO:0000256" key="1">
    <source>
        <dbReference type="SAM" id="MobiDB-lite"/>
    </source>
</evidence>
<dbReference type="EMBL" id="KF264565">
    <property type="protein sequence ID" value="AGS49951.1"/>
    <property type="molecule type" value="Genomic_DNA"/>
</dbReference>
<evidence type="ECO:0000313" key="2">
    <source>
        <dbReference type="EMBL" id="AGS49951.1"/>
    </source>
</evidence>
<proteinExistence type="predicted"/>